<proteinExistence type="predicted"/>
<sequence length="207" mass="22896">MGVCFGIFQFDLKRKFFSRWPLGFGEEVIVGAVHFFSPGHFGPNNQDTTDSLHRRICCEFILLASCLELGNVHPTRHVRVGQVVVIPWPLGGGALDEVGLIEKWTPLIFTSNAGVFFFLNLSGLNSTFFWPPTERGLGKTGPCYRSAFSGVRLKTKNNLWRLLGLTKWGVVVVCPFPSDSYESSSTSGALPFTESFSGLPPCCRVED</sequence>
<gene>
    <name evidence="1" type="ORF">EGYM00163_LOCUS46403</name>
</gene>
<reference evidence="1" key="1">
    <citation type="submission" date="2021-01" db="EMBL/GenBank/DDBJ databases">
        <authorList>
            <person name="Corre E."/>
            <person name="Pelletier E."/>
            <person name="Niang G."/>
            <person name="Scheremetjew M."/>
            <person name="Finn R."/>
            <person name="Kale V."/>
            <person name="Holt S."/>
            <person name="Cochrane G."/>
            <person name="Meng A."/>
            <person name="Brown T."/>
            <person name="Cohen L."/>
        </authorList>
    </citation>
    <scope>NUCLEOTIDE SEQUENCE</scope>
    <source>
        <strain evidence="1">CCMP1594</strain>
    </source>
</reference>
<evidence type="ECO:0000313" key="1">
    <source>
        <dbReference type="EMBL" id="CAE0835099.1"/>
    </source>
</evidence>
<organism evidence="1">
    <name type="scientific">Eutreptiella gymnastica</name>
    <dbReference type="NCBI Taxonomy" id="73025"/>
    <lineage>
        <taxon>Eukaryota</taxon>
        <taxon>Discoba</taxon>
        <taxon>Euglenozoa</taxon>
        <taxon>Euglenida</taxon>
        <taxon>Spirocuta</taxon>
        <taxon>Euglenophyceae</taxon>
        <taxon>Eutreptiales</taxon>
        <taxon>Eutreptiaceae</taxon>
        <taxon>Eutreptiella</taxon>
    </lineage>
</organism>
<dbReference type="EMBL" id="HBJA01135048">
    <property type="protein sequence ID" value="CAE0835099.1"/>
    <property type="molecule type" value="Transcribed_RNA"/>
</dbReference>
<accession>A0A7S4LKG6</accession>
<name>A0A7S4LKG6_9EUGL</name>
<protein>
    <submittedName>
        <fullName evidence="1">Uncharacterized protein</fullName>
    </submittedName>
</protein>
<dbReference type="AlphaFoldDB" id="A0A7S4LKG6"/>